<dbReference type="Pfam" id="PF14372">
    <property type="entry name" value="hAT-like_RNase-H"/>
    <property type="match status" value="1"/>
</dbReference>
<dbReference type="InterPro" id="IPR012337">
    <property type="entry name" value="RNaseH-like_sf"/>
</dbReference>
<comment type="caution">
    <text evidence="4">The sequence shown here is derived from an EMBL/GenBank/DDBJ whole genome shotgun (WGS) entry which is preliminary data.</text>
</comment>
<dbReference type="AlphaFoldDB" id="A0AAD8J5X5"/>
<keyword evidence="5" id="KW-1185">Reference proteome</keyword>
<dbReference type="GO" id="GO:0003677">
    <property type="term" value="F:DNA binding"/>
    <property type="evidence" value="ECO:0007669"/>
    <property type="project" value="UniProtKB-KW"/>
</dbReference>
<dbReference type="InterPro" id="IPR025525">
    <property type="entry name" value="hAT-like_transposase_RNase-H"/>
</dbReference>
<sequence length="432" mass="49449">MVDLCDTEVDGNEVHSDGDSIAPMISAPLQPLQKPDGRRSNCWTVFGMIDGPNVDPLLRMARCIYCKKATFLAKSSNGTSNMNKHMKICKPYIEFLKTTGAIPQFTQTRYRELVSKAIVRHEYAFSWVEHEGNREIYAYLNHEVQSITRNTAKADCLKLHKTLKAQLLKILQTVPGRICLTSDMWTSCQTEAMYLRELSASEDTDLSCMGLSMKDKFEKYWLNSDVCDVQEYNTLFAFALILDPRYKVQSLKLCFEKLYNDQDAIVEVANVMFKLKKLFVEYMPKGRNNSTEVSSSTSDARTSKRPKFNLVDLETEDLSDVSIKSKLDLYLEEPRLNRDAELNILEFWGKNESKYGELSYMARDILSVPLTTVASESTFSIGGRILNKWRSSYLPENVEVLITTRSWLHGYEVQAMDEVECIGCEVEWATKE</sequence>
<dbReference type="SUPFAM" id="SSF57667">
    <property type="entry name" value="beta-beta-alpha zinc fingers"/>
    <property type="match status" value="1"/>
</dbReference>
<evidence type="ECO:0000256" key="1">
    <source>
        <dbReference type="ARBA" id="ARBA00023125"/>
    </source>
</evidence>
<dbReference type="EMBL" id="JAUIZM010000002">
    <property type="protein sequence ID" value="KAK1398184.1"/>
    <property type="molecule type" value="Genomic_DNA"/>
</dbReference>
<evidence type="ECO:0000259" key="3">
    <source>
        <dbReference type="Pfam" id="PF14372"/>
    </source>
</evidence>
<evidence type="ECO:0008006" key="6">
    <source>
        <dbReference type="Google" id="ProtNLM"/>
    </source>
</evidence>
<dbReference type="GO" id="GO:0046983">
    <property type="term" value="F:protein dimerization activity"/>
    <property type="evidence" value="ECO:0007669"/>
    <property type="project" value="InterPro"/>
</dbReference>
<dbReference type="Proteomes" id="UP001237642">
    <property type="component" value="Unassembled WGS sequence"/>
</dbReference>
<evidence type="ECO:0000313" key="4">
    <source>
        <dbReference type="EMBL" id="KAK1398184.1"/>
    </source>
</evidence>
<reference evidence="4" key="2">
    <citation type="submission" date="2023-05" db="EMBL/GenBank/DDBJ databases">
        <authorList>
            <person name="Schelkunov M.I."/>
        </authorList>
    </citation>
    <scope>NUCLEOTIDE SEQUENCE</scope>
    <source>
        <strain evidence="4">Hsosn_3</strain>
        <tissue evidence="4">Leaf</tissue>
    </source>
</reference>
<reference evidence="4" key="1">
    <citation type="submission" date="2023-02" db="EMBL/GenBank/DDBJ databases">
        <title>Genome of toxic invasive species Heracleum sosnowskyi carries increased number of genes despite the absence of recent whole-genome duplications.</title>
        <authorList>
            <person name="Schelkunov M."/>
            <person name="Shtratnikova V."/>
            <person name="Makarenko M."/>
            <person name="Klepikova A."/>
            <person name="Omelchenko D."/>
            <person name="Novikova G."/>
            <person name="Obukhova E."/>
            <person name="Bogdanov V."/>
            <person name="Penin A."/>
            <person name="Logacheva M."/>
        </authorList>
    </citation>
    <scope>NUCLEOTIDE SEQUENCE</scope>
    <source>
        <strain evidence="4">Hsosn_3</strain>
        <tissue evidence="4">Leaf</tissue>
    </source>
</reference>
<proteinExistence type="predicted"/>
<feature type="domain" description="HAT C-terminal dimerisation" evidence="2">
    <location>
        <begin position="327"/>
        <end position="408"/>
    </location>
</feature>
<dbReference type="SMART" id="SM00614">
    <property type="entry name" value="ZnF_BED"/>
    <property type="match status" value="1"/>
</dbReference>
<dbReference type="PANTHER" id="PTHR46481:SF6">
    <property type="entry name" value="ZINC FINGER BED DOMAIN-CONTAINING PROTEIN RICESLEEPER 2-LIKE"/>
    <property type="match status" value="1"/>
</dbReference>
<name>A0AAD8J5X5_9APIA</name>
<dbReference type="InterPro" id="IPR036236">
    <property type="entry name" value="Znf_C2H2_sf"/>
</dbReference>
<accession>A0AAD8J5X5</accession>
<dbReference type="PANTHER" id="PTHR46481">
    <property type="entry name" value="ZINC FINGER BED DOMAIN-CONTAINING PROTEIN 4"/>
    <property type="match status" value="1"/>
</dbReference>
<dbReference type="SUPFAM" id="SSF53098">
    <property type="entry name" value="Ribonuclease H-like"/>
    <property type="match status" value="1"/>
</dbReference>
<dbReference type="InterPro" id="IPR052035">
    <property type="entry name" value="ZnF_BED_domain_contain"/>
</dbReference>
<organism evidence="4 5">
    <name type="scientific">Heracleum sosnowskyi</name>
    <dbReference type="NCBI Taxonomy" id="360622"/>
    <lineage>
        <taxon>Eukaryota</taxon>
        <taxon>Viridiplantae</taxon>
        <taxon>Streptophyta</taxon>
        <taxon>Embryophyta</taxon>
        <taxon>Tracheophyta</taxon>
        <taxon>Spermatophyta</taxon>
        <taxon>Magnoliopsida</taxon>
        <taxon>eudicotyledons</taxon>
        <taxon>Gunneridae</taxon>
        <taxon>Pentapetalae</taxon>
        <taxon>asterids</taxon>
        <taxon>campanulids</taxon>
        <taxon>Apiales</taxon>
        <taxon>Apiaceae</taxon>
        <taxon>Apioideae</taxon>
        <taxon>apioid superclade</taxon>
        <taxon>Tordylieae</taxon>
        <taxon>Tordyliinae</taxon>
        <taxon>Heracleum</taxon>
    </lineage>
</organism>
<evidence type="ECO:0000259" key="2">
    <source>
        <dbReference type="Pfam" id="PF05699"/>
    </source>
</evidence>
<dbReference type="Pfam" id="PF05699">
    <property type="entry name" value="Dimer_Tnp_hAT"/>
    <property type="match status" value="1"/>
</dbReference>
<feature type="domain" description="hAT-like transposase RNase-H fold" evidence="3">
    <location>
        <begin position="194"/>
        <end position="282"/>
    </location>
</feature>
<evidence type="ECO:0000313" key="5">
    <source>
        <dbReference type="Proteomes" id="UP001237642"/>
    </source>
</evidence>
<dbReference type="InterPro" id="IPR008906">
    <property type="entry name" value="HATC_C_dom"/>
</dbReference>
<keyword evidence="1" id="KW-0238">DNA-binding</keyword>
<protein>
    <recommendedName>
        <fullName evidence="6">Transposase</fullName>
    </recommendedName>
</protein>
<gene>
    <name evidence="4" type="ORF">POM88_008047</name>
</gene>